<keyword evidence="1" id="KW-0472">Membrane</keyword>
<evidence type="ECO:0000256" key="1">
    <source>
        <dbReference type="SAM" id="Phobius"/>
    </source>
</evidence>
<dbReference type="OrthoDB" id="419711at2759"/>
<organism evidence="2 3">
    <name type="scientific">Pomacea canaliculata</name>
    <name type="common">Golden apple snail</name>
    <dbReference type="NCBI Taxonomy" id="400727"/>
    <lineage>
        <taxon>Eukaryota</taxon>
        <taxon>Metazoa</taxon>
        <taxon>Spiralia</taxon>
        <taxon>Lophotrochozoa</taxon>
        <taxon>Mollusca</taxon>
        <taxon>Gastropoda</taxon>
        <taxon>Caenogastropoda</taxon>
        <taxon>Architaenioglossa</taxon>
        <taxon>Ampullarioidea</taxon>
        <taxon>Ampullariidae</taxon>
        <taxon>Pomacea</taxon>
    </lineage>
</organism>
<keyword evidence="1" id="KW-1133">Transmembrane helix</keyword>
<feature type="transmembrane region" description="Helical" evidence="1">
    <location>
        <begin position="29"/>
        <end position="49"/>
    </location>
</feature>
<feature type="transmembrane region" description="Helical" evidence="1">
    <location>
        <begin position="69"/>
        <end position="91"/>
    </location>
</feature>
<proteinExistence type="predicted"/>
<dbReference type="AlphaFoldDB" id="A0A2T7NU35"/>
<accession>A0A2T7NU35</accession>
<keyword evidence="3" id="KW-1185">Reference proteome</keyword>
<dbReference type="Proteomes" id="UP000245119">
    <property type="component" value="Linkage Group LG9"/>
</dbReference>
<keyword evidence="1" id="KW-0812">Transmembrane</keyword>
<evidence type="ECO:0000313" key="3">
    <source>
        <dbReference type="Proteomes" id="UP000245119"/>
    </source>
</evidence>
<gene>
    <name evidence="2" type="ORF">C0Q70_15183</name>
</gene>
<dbReference type="STRING" id="400727.A0A2T7NU35"/>
<dbReference type="EMBL" id="PZQS01000009">
    <property type="protein sequence ID" value="PVD24698.1"/>
    <property type="molecule type" value="Genomic_DNA"/>
</dbReference>
<reference evidence="2 3" key="1">
    <citation type="submission" date="2018-04" db="EMBL/GenBank/DDBJ databases">
        <title>The genome of golden apple snail Pomacea canaliculata provides insight into stress tolerance and invasive adaptation.</title>
        <authorList>
            <person name="Liu C."/>
            <person name="Liu B."/>
            <person name="Ren Y."/>
            <person name="Zhang Y."/>
            <person name="Wang H."/>
            <person name="Li S."/>
            <person name="Jiang F."/>
            <person name="Yin L."/>
            <person name="Zhang G."/>
            <person name="Qian W."/>
            <person name="Fan W."/>
        </authorList>
    </citation>
    <scope>NUCLEOTIDE SEQUENCE [LARGE SCALE GENOMIC DNA]</scope>
    <source>
        <strain evidence="2">SZHN2017</strain>
        <tissue evidence="2">Muscle</tissue>
    </source>
</reference>
<name>A0A2T7NU35_POMCA</name>
<sequence>MGTAAMEVKPSTYNIVGVLFQFNVKALYACWRVFWAVYHMTWVLLSWVLEPWVAYPAIDRLKWFVYLTNWMYLLLALETVIEAINFLYVHLLRYDIVKGKKCQMPWYLKMQWLLYEIVSTGSLMVTAWYWGAVYKGTLCRKLYTCKLPVTYY</sequence>
<feature type="transmembrane region" description="Helical" evidence="1">
    <location>
        <begin position="112"/>
        <end position="131"/>
    </location>
</feature>
<comment type="caution">
    <text evidence="2">The sequence shown here is derived from an EMBL/GenBank/DDBJ whole genome shotgun (WGS) entry which is preliminary data.</text>
</comment>
<evidence type="ECO:0000313" key="2">
    <source>
        <dbReference type="EMBL" id="PVD24698.1"/>
    </source>
</evidence>
<protein>
    <submittedName>
        <fullName evidence="2">Uncharacterized protein</fullName>
    </submittedName>
</protein>